<feature type="domain" description="Solute-binding protein family 5" evidence="5">
    <location>
        <begin position="105"/>
        <end position="460"/>
    </location>
</feature>
<evidence type="ECO:0000259" key="5">
    <source>
        <dbReference type="Pfam" id="PF00496"/>
    </source>
</evidence>
<protein>
    <recommendedName>
        <fullName evidence="5">Solute-binding protein family 5 domain-containing protein</fullName>
    </recommendedName>
</protein>
<dbReference type="PANTHER" id="PTHR30290:SF9">
    <property type="entry name" value="OLIGOPEPTIDE-BINDING PROTEIN APPA"/>
    <property type="match status" value="1"/>
</dbReference>
<organism evidence="6 7">
    <name type="scientific">Silvanigrella paludirubra</name>
    <dbReference type="NCBI Taxonomy" id="2499159"/>
    <lineage>
        <taxon>Bacteria</taxon>
        <taxon>Pseudomonadati</taxon>
        <taxon>Bdellovibrionota</taxon>
        <taxon>Oligoflexia</taxon>
        <taxon>Silvanigrellales</taxon>
        <taxon>Silvanigrellaceae</taxon>
        <taxon>Silvanigrella</taxon>
    </lineage>
</organism>
<gene>
    <name evidence="6" type="ORF">GCL60_14205</name>
</gene>
<keyword evidence="4" id="KW-0472">Membrane</keyword>
<evidence type="ECO:0000313" key="7">
    <source>
        <dbReference type="Proteomes" id="UP000437748"/>
    </source>
</evidence>
<evidence type="ECO:0000313" key="6">
    <source>
        <dbReference type="EMBL" id="KAB8036987.1"/>
    </source>
</evidence>
<evidence type="ECO:0000256" key="3">
    <source>
        <dbReference type="ARBA" id="ARBA00022729"/>
    </source>
</evidence>
<dbReference type="PANTHER" id="PTHR30290">
    <property type="entry name" value="PERIPLASMIC BINDING COMPONENT OF ABC TRANSPORTER"/>
    <property type="match status" value="1"/>
</dbReference>
<keyword evidence="2" id="KW-0813">Transport</keyword>
<keyword evidence="4" id="KW-0812">Transmembrane</keyword>
<keyword evidence="7" id="KW-1185">Reference proteome</keyword>
<dbReference type="InterPro" id="IPR000914">
    <property type="entry name" value="SBP_5_dom"/>
</dbReference>
<sequence>MKIKFKKFLLILYFPAISFFIYIFYLFFNANKKNENLNIINENEILTINMAELPVIPWNSEQAAGHIIETFTAAVHGSLAPIYIHGSIDNTNQNTLLESYSCKELTCFAKLKKGVYFHNNREVTAYDLEFSLIKQLIAQKDSNYAETILDDIVGINNVKNEKVKIIKFNNIEYPSKLVEGIQVKNKYNIEFKLKRKNNYFFYRIIDGKIPIVPIEELKEDYINWKKYPVGFGKYKVTDVDFNNYIFYLERVNLSEKIPKKVRLIFSSNETGDIKLLLGKPNIGNEQNEHRLIFPNVYSNAGFLYNFQTELGKNENFRKAISLALDRDKIARSSYFNELSAEDQFIPNSGYFKEFRADIPIQEQNIKETKRLLNLIPHNLWKNKIFQVPTYWEDAKEINTLPYIKEIQTQLANVGIQTIFLNTNNDYDKFGDNDPNVFWFTGFSFATSDPNKNFAHFKSGSYFKHEHHFDPIYELLYEESANKIYNNPNSVKMLSKYFTQKNIMTIIFNLRMTLSYNPQKVISLGNQYNGIRFAIWEVKIRSQI</sequence>
<evidence type="ECO:0000256" key="1">
    <source>
        <dbReference type="ARBA" id="ARBA00005695"/>
    </source>
</evidence>
<dbReference type="Proteomes" id="UP000437748">
    <property type="component" value="Unassembled WGS sequence"/>
</dbReference>
<proteinExistence type="inferred from homology"/>
<comment type="caution">
    <text evidence="6">The sequence shown here is derived from an EMBL/GenBank/DDBJ whole genome shotgun (WGS) entry which is preliminary data.</text>
</comment>
<name>A0A6N6VQM8_9BACT</name>
<evidence type="ECO:0000256" key="4">
    <source>
        <dbReference type="SAM" id="Phobius"/>
    </source>
</evidence>
<dbReference type="Gene3D" id="3.10.105.10">
    <property type="entry name" value="Dipeptide-binding Protein, Domain 3"/>
    <property type="match status" value="1"/>
</dbReference>
<dbReference type="InterPro" id="IPR039424">
    <property type="entry name" value="SBP_5"/>
</dbReference>
<evidence type="ECO:0000256" key="2">
    <source>
        <dbReference type="ARBA" id="ARBA00022448"/>
    </source>
</evidence>
<dbReference type="EMBL" id="WFLM01000005">
    <property type="protein sequence ID" value="KAB8036987.1"/>
    <property type="molecule type" value="Genomic_DNA"/>
</dbReference>
<dbReference type="RefSeq" id="WP_153421404.1">
    <property type="nucleotide sequence ID" value="NZ_WFLM01000005.1"/>
</dbReference>
<keyword evidence="4" id="KW-1133">Transmembrane helix</keyword>
<dbReference type="GO" id="GO:1904680">
    <property type="term" value="F:peptide transmembrane transporter activity"/>
    <property type="evidence" value="ECO:0007669"/>
    <property type="project" value="TreeGrafter"/>
</dbReference>
<dbReference type="SUPFAM" id="SSF53850">
    <property type="entry name" value="Periplasmic binding protein-like II"/>
    <property type="match status" value="1"/>
</dbReference>
<accession>A0A6N6VQM8</accession>
<feature type="transmembrane region" description="Helical" evidence="4">
    <location>
        <begin position="7"/>
        <end position="28"/>
    </location>
</feature>
<dbReference type="OrthoDB" id="9801912at2"/>
<dbReference type="Gene3D" id="3.40.190.10">
    <property type="entry name" value="Periplasmic binding protein-like II"/>
    <property type="match status" value="1"/>
</dbReference>
<dbReference type="AlphaFoldDB" id="A0A6N6VQM8"/>
<reference evidence="6 7" key="1">
    <citation type="submission" date="2019-10" db="EMBL/GenBank/DDBJ databases">
        <title>New species of Slilvanegrellaceae.</title>
        <authorList>
            <person name="Pitt A."/>
            <person name="Hahn M.W."/>
        </authorList>
    </citation>
    <scope>NUCLEOTIDE SEQUENCE [LARGE SCALE GENOMIC DNA]</scope>
    <source>
        <strain evidence="6 7">SP-Ram-0.45-NSY-1</strain>
    </source>
</reference>
<comment type="similarity">
    <text evidence="1">Belongs to the bacterial solute-binding protein 5 family.</text>
</comment>
<dbReference type="GO" id="GO:0015833">
    <property type="term" value="P:peptide transport"/>
    <property type="evidence" value="ECO:0007669"/>
    <property type="project" value="TreeGrafter"/>
</dbReference>
<dbReference type="Pfam" id="PF00496">
    <property type="entry name" value="SBP_bac_5"/>
    <property type="match status" value="1"/>
</dbReference>
<keyword evidence="3" id="KW-0732">Signal</keyword>